<dbReference type="KEGG" id="wna:KA717_01305"/>
<name>A0A977KXF2_9CYAN</name>
<organism evidence="1">
    <name type="scientific">Woronichinia naegeliana WA131</name>
    <dbReference type="NCBI Taxonomy" id="2824559"/>
    <lineage>
        <taxon>Bacteria</taxon>
        <taxon>Bacillati</taxon>
        <taxon>Cyanobacteriota</taxon>
        <taxon>Cyanophyceae</taxon>
        <taxon>Synechococcales</taxon>
        <taxon>Coelosphaeriaceae</taxon>
        <taxon>Woronichinia</taxon>
    </lineage>
</organism>
<dbReference type="Proteomes" id="UP001065613">
    <property type="component" value="Chromosome"/>
</dbReference>
<evidence type="ECO:0000313" key="1">
    <source>
        <dbReference type="EMBL" id="UXE61642.1"/>
    </source>
</evidence>
<gene>
    <name evidence="1" type="ORF">KA717_01305</name>
</gene>
<protein>
    <submittedName>
        <fullName evidence="1">Uncharacterized protein</fullName>
    </submittedName>
</protein>
<accession>A0A977KXF2</accession>
<proteinExistence type="predicted"/>
<dbReference type="EMBL" id="CP073041">
    <property type="protein sequence ID" value="UXE61642.1"/>
    <property type="molecule type" value="Genomic_DNA"/>
</dbReference>
<sequence>MKQLIVQVVDTDKAEMLSRLLTALDFVNSVEIQEQNQTKIDNEQDFFALAGLWDNRTITAETIRQKAWQEDS</sequence>
<dbReference type="AlphaFoldDB" id="A0A977KXF2"/>
<reference evidence="1" key="1">
    <citation type="submission" date="2021-04" db="EMBL/GenBank/DDBJ databases">
        <title>Genome sequence of Woronichinia naegeliana from Washington state freshwater lake bloom.</title>
        <authorList>
            <person name="Dreher T.W."/>
        </authorList>
    </citation>
    <scope>NUCLEOTIDE SEQUENCE</scope>
    <source>
        <strain evidence="1">WA131</strain>
    </source>
</reference>